<evidence type="ECO:0000256" key="2">
    <source>
        <dbReference type="SAM" id="MobiDB-lite"/>
    </source>
</evidence>
<feature type="coiled-coil region" evidence="1">
    <location>
        <begin position="193"/>
        <end position="220"/>
    </location>
</feature>
<dbReference type="AlphaFoldDB" id="A0A7R9JZ25"/>
<organism evidence="3">
    <name type="scientific">Timema genevievae</name>
    <name type="common">Walking stick</name>
    <dbReference type="NCBI Taxonomy" id="629358"/>
    <lineage>
        <taxon>Eukaryota</taxon>
        <taxon>Metazoa</taxon>
        <taxon>Ecdysozoa</taxon>
        <taxon>Arthropoda</taxon>
        <taxon>Hexapoda</taxon>
        <taxon>Insecta</taxon>
        <taxon>Pterygota</taxon>
        <taxon>Neoptera</taxon>
        <taxon>Polyneoptera</taxon>
        <taxon>Phasmatodea</taxon>
        <taxon>Timematodea</taxon>
        <taxon>Timematoidea</taxon>
        <taxon>Timematidae</taxon>
        <taxon>Timema</taxon>
    </lineage>
</organism>
<sequence>MFAEIPGTVRQQRGKPPPVHPTEIQTLISPFSAVELNTTSALASYATEDDEITMGESFGNNHKQVSADINADEETTFNKTMSRPTSNEQSTSKKKKKHDYPDHIDAAIAKLEDLKKSEDEFSYFGKNELFVMELYIRRGHPYAVALRESEACHAPLTERPVEPMYVIIITFLPEDPNNTKIEKYSYETSNIKMESLLDNFHEIKETIKDEMEEINTSEDKDYNVKTEEQFYGKIETFSEELSSERSVIKEVTLLVTGPPELSHWVHQVPVGAAARAQGTSFDDRPGTAYRSYRPLARNTKPQRYGVERSCDMDQLQIASILSI</sequence>
<gene>
    <name evidence="3" type="ORF">TGEB3V08_LOCUS6055</name>
</gene>
<proteinExistence type="predicted"/>
<evidence type="ECO:0000313" key="3">
    <source>
        <dbReference type="EMBL" id="CAD7595506.1"/>
    </source>
</evidence>
<evidence type="ECO:0000256" key="1">
    <source>
        <dbReference type="SAM" id="Coils"/>
    </source>
</evidence>
<accession>A0A7R9JZ25</accession>
<feature type="compositionally biased region" description="Polar residues" evidence="2">
    <location>
        <begin position="77"/>
        <end position="90"/>
    </location>
</feature>
<feature type="region of interest" description="Disordered" evidence="2">
    <location>
        <begin position="1"/>
        <end position="20"/>
    </location>
</feature>
<feature type="region of interest" description="Disordered" evidence="2">
    <location>
        <begin position="75"/>
        <end position="99"/>
    </location>
</feature>
<name>A0A7R9JZ25_TIMGE</name>
<dbReference type="EMBL" id="OE841376">
    <property type="protein sequence ID" value="CAD7595506.1"/>
    <property type="molecule type" value="Genomic_DNA"/>
</dbReference>
<keyword evidence="1" id="KW-0175">Coiled coil</keyword>
<reference evidence="3" key="1">
    <citation type="submission" date="2020-11" db="EMBL/GenBank/DDBJ databases">
        <authorList>
            <person name="Tran Van P."/>
        </authorList>
    </citation>
    <scope>NUCLEOTIDE SEQUENCE</scope>
</reference>
<protein>
    <submittedName>
        <fullName evidence="3">Uncharacterized protein</fullName>
    </submittedName>
</protein>